<proteinExistence type="predicted"/>
<gene>
    <name evidence="1" type="ORF">H9649_08970</name>
</gene>
<name>A0ABR8U9L4_9BACL</name>
<reference evidence="1 2" key="1">
    <citation type="submission" date="2020-08" db="EMBL/GenBank/DDBJ databases">
        <title>A Genomic Blueprint of the Chicken Gut Microbiome.</title>
        <authorList>
            <person name="Gilroy R."/>
            <person name="Ravi A."/>
            <person name="Getino M."/>
            <person name="Pursley I."/>
            <person name="Horton D.L."/>
            <person name="Alikhan N.-F."/>
            <person name="Baker D."/>
            <person name="Gharbi K."/>
            <person name="Hall N."/>
            <person name="Watson M."/>
            <person name="Adriaenssens E.M."/>
            <person name="Foster-Nyarko E."/>
            <person name="Jarju S."/>
            <person name="Secka A."/>
            <person name="Antonio M."/>
            <person name="Oren A."/>
            <person name="Chaudhuri R."/>
            <person name="La Ragione R.M."/>
            <person name="Hildebrand F."/>
            <person name="Pallen M.J."/>
        </authorList>
    </citation>
    <scope>NUCLEOTIDE SEQUENCE [LARGE SCALE GENOMIC DNA]</scope>
    <source>
        <strain evidence="1 2">Sa2YVA2</strain>
    </source>
</reference>
<comment type="caution">
    <text evidence="1">The sequence shown here is derived from an EMBL/GenBank/DDBJ whole genome shotgun (WGS) entry which is preliminary data.</text>
</comment>
<dbReference type="EMBL" id="JACSQN010000007">
    <property type="protein sequence ID" value="MBD7984711.1"/>
    <property type="molecule type" value="Genomic_DNA"/>
</dbReference>
<keyword evidence="2" id="KW-1185">Reference proteome</keyword>
<evidence type="ECO:0008006" key="3">
    <source>
        <dbReference type="Google" id="ProtNLM"/>
    </source>
</evidence>
<accession>A0ABR8U9L4</accession>
<evidence type="ECO:0000313" key="1">
    <source>
        <dbReference type="EMBL" id="MBD7984711.1"/>
    </source>
</evidence>
<dbReference type="Proteomes" id="UP000626786">
    <property type="component" value="Unassembled WGS sequence"/>
</dbReference>
<dbReference type="RefSeq" id="WP_191694414.1">
    <property type="nucleotide sequence ID" value="NZ_JACSQN010000007.1"/>
</dbReference>
<evidence type="ECO:0000313" key="2">
    <source>
        <dbReference type="Proteomes" id="UP000626786"/>
    </source>
</evidence>
<protein>
    <recommendedName>
        <fullName evidence="3">Methyl-accepting chemotaxis protein</fullName>
    </recommendedName>
</protein>
<sequence>MADEVMRGSGEIRELSIGANDAAADTSAATEEQLAVSQEISDSSYGLAKLAEDLQQELSRFRV</sequence>
<dbReference type="Gene3D" id="1.10.287.950">
    <property type="entry name" value="Methyl-accepting chemotaxis protein"/>
    <property type="match status" value="1"/>
</dbReference>
<organism evidence="1 2">
    <name type="scientific">Sporosarcina quadrami</name>
    <dbReference type="NCBI Taxonomy" id="2762234"/>
    <lineage>
        <taxon>Bacteria</taxon>
        <taxon>Bacillati</taxon>
        <taxon>Bacillota</taxon>
        <taxon>Bacilli</taxon>
        <taxon>Bacillales</taxon>
        <taxon>Caryophanaceae</taxon>
        <taxon>Sporosarcina</taxon>
    </lineage>
</organism>